<proteinExistence type="predicted"/>
<keyword evidence="1" id="KW-1133">Transmembrane helix</keyword>
<evidence type="ECO:0000256" key="1">
    <source>
        <dbReference type="SAM" id="Phobius"/>
    </source>
</evidence>
<feature type="transmembrane region" description="Helical" evidence="1">
    <location>
        <begin position="43"/>
        <end position="61"/>
    </location>
</feature>
<keyword evidence="1" id="KW-0472">Membrane</keyword>
<protein>
    <submittedName>
        <fullName evidence="2">Uncharacterized protein</fullName>
    </submittedName>
</protein>
<accession>A0A840TR82</accession>
<keyword evidence="1" id="KW-0812">Transmembrane</keyword>
<comment type="caution">
    <text evidence="2">The sequence shown here is derived from an EMBL/GenBank/DDBJ whole genome shotgun (WGS) entry which is preliminary data.</text>
</comment>
<evidence type="ECO:0000313" key="3">
    <source>
        <dbReference type="Proteomes" id="UP000557307"/>
    </source>
</evidence>
<feature type="transmembrane region" description="Helical" evidence="1">
    <location>
        <begin position="161"/>
        <end position="181"/>
    </location>
</feature>
<feature type="transmembrane region" description="Helical" evidence="1">
    <location>
        <begin position="67"/>
        <end position="84"/>
    </location>
</feature>
<evidence type="ECO:0000313" key="2">
    <source>
        <dbReference type="EMBL" id="MBB5284052.1"/>
    </source>
</evidence>
<dbReference type="AlphaFoldDB" id="A0A840TR82"/>
<reference evidence="2 3" key="1">
    <citation type="submission" date="2020-08" db="EMBL/GenBank/DDBJ databases">
        <title>Genomic Encyclopedia of Type Strains, Phase IV (KMG-IV): sequencing the most valuable type-strain genomes for metagenomic binning, comparative biology and taxonomic classification.</title>
        <authorList>
            <person name="Goeker M."/>
        </authorList>
    </citation>
    <scope>NUCLEOTIDE SEQUENCE [LARGE SCALE GENOMIC DNA]</scope>
    <source>
        <strain evidence="2 3">DSM 105074</strain>
    </source>
</reference>
<name>A0A840TR82_9BACT</name>
<keyword evidence="3" id="KW-1185">Reference proteome</keyword>
<dbReference type="Proteomes" id="UP000557307">
    <property type="component" value="Unassembled WGS sequence"/>
</dbReference>
<sequence>MEKSIEAIWKEGFLNEKSLGAPKINDLYNQKSKHLVDKVQRMFRINLLIIIISAFFFPIVYYFLDALWEGLAASVLLLLTAWYNKRQMNSVKTLDQGTTSLDYLRSLDRWLKDVLLRSEKILRFSYPLYFLIAMSTIWSAWNKEGLTMKIHQKLPNLLFVGNTPLFALIIGGVTTLLVFYFSDKICQWEVRLMYGRVFDKLEATIAEMEKLKQEV</sequence>
<dbReference type="EMBL" id="JACHGF010000003">
    <property type="protein sequence ID" value="MBB5284052.1"/>
    <property type="molecule type" value="Genomic_DNA"/>
</dbReference>
<feature type="transmembrane region" description="Helical" evidence="1">
    <location>
        <begin position="121"/>
        <end position="141"/>
    </location>
</feature>
<dbReference type="RefSeq" id="WP_184174025.1">
    <property type="nucleotide sequence ID" value="NZ_JACHGF010000003.1"/>
</dbReference>
<gene>
    <name evidence="2" type="ORF">HNQ92_002195</name>
</gene>
<organism evidence="2 3">
    <name type="scientific">Rhabdobacter roseus</name>
    <dbReference type="NCBI Taxonomy" id="1655419"/>
    <lineage>
        <taxon>Bacteria</taxon>
        <taxon>Pseudomonadati</taxon>
        <taxon>Bacteroidota</taxon>
        <taxon>Cytophagia</taxon>
        <taxon>Cytophagales</taxon>
        <taxon>Cytophagaceae</taxon>
        <taxon>Rhabdobacter</taxon>
    </lineage>
</organism>